<evidence type="ECO:0000256" key="3">
    <source>
        <dbReference type="ARBA" id="ARBA00023125"/>
    </source>
</evidence>
<protein>
    <submittedName>
        <fullName evidence="6">LysR substrate-binding domain protein</fullName>
    </submittedName>
</protein>
<dbReference type="PANTHER" id="PTHR30346">
    <property type="entry name" value="TRANSCRIPTIONAL DUAL REGULATOR HCAR-RELATED"/>
    <property type="match status" value="1"/>
</dbReference>
<dbReference type="Gene3D" id="3.40.190.10">
    <property type="entry name" value="Periplasmic binding protein-like II"/>
    <property type="match status" value="2"/>
</dbReference>
<reference evidence="6 7" key="1">
    <citation type="submission" date="2014-03" db="EMBL/GenBank/DDBJ databases">
        <title>Genome sequence of Bordetella bronchiseptica.</title>
        <authorList>
            <person name="Harvill E."/>
            <person name="Goodfield L.L."/>
            <person name="Ivanov Y.V."/>
            <person name="Meyer J.A."/>
            <person name="Muse S.J."/>
            <person name="Jacobs N."/>
            <person name="Bendor L."/>
            <person name="Smallridge W.E."/>
            <person name="Brinkac L.M."/>
            <person name="Sanka R."/>
            <person name="Kim M."/>
            <person name="Losada L."/>
        </authorList>
    </citation>
    <scope>NUCLEOTIDE SEQUENCE [LARGE SCALE GENOMIC DNA]</scope>
    <source>
        <strain evidence="6 7">00-P-2796</strain>
    </source>
</reference>
<dbReference type="PROSITE" id="PS50931">
    <property type="entry name" value="HTH_LYSR"/>
    <property type="match status" value="1"/>
</dbReference>
<proteinExistence type="inferred from homology"/>
<dbReference type="Pfam" id="PF03466">
    <property type="entry name" value="LysR_substrate"/>
    <property type="match status" value="1"/>
</dbReference>
<dbReference type="InterPro" id="IPR005119">
    <property type="entry name" value="LysR_subst-bd"/>
</dbReference>
<dbReference type="CDD" id="cd08412">
    <property type="entry name" value="PBP2_PAO1_like"/>
    <property type="match status" value="1"/>
</dbReference>
<evidence type="ECO:0000256" key="2">
    <source>
        <dbReference type="ARBA" id="ARBA00023015"/>
    </source>
</evidence>
<accession>A0ABR4RL95</accession>
<name>A0ABR4RL95_BORBO</name>
<evidence type="ECO:0000256" key="1">
    <source>
        <dbReference type="ARBA" id="ARBA00009437"/>
    </source>
</evidence>
<keyword evidence="2" id="KW-0805">Transcription regulation</keyword>
<evidence type="ECO:0000256" key="4">
    <source>
        <dbReference type="ARBA" id="ARBA00023163"/>
    </source>
</evidence>
<evidence type="ECO:0000313" key="7">
    <source>
        <dbReference type="Proteomes" id="UP000025756"/>
    </source>
</evidence>
<keyword evidence="4" id="KW-0804">Transcription</keyword>
<dbReference type="EMBL" id="JGWH01000017">
    <property type="protein sequence ID" value="KCV38052.1"/>
    <property type="molecule type" value="Genomic_DNA"/>
</dbReference>
<dbReference type="SUPFAM" id="SSF53850">
    <property type="entry name" value="Periplasmic binding protein-like II"/>
    <property type="match status" value="1"/>
</dbReference>
<comment type="caution">
    <text evidence="6">The sequence shown here is derived from an EMBL/GenBank/DDBJ whole genome shotgun (WGS) entry which is preliminary data.</text>
</comment>
<dbReference type="Pfam" id="PF00126">
    <property type="entry name" value="HTH_1"/>
    <property type="match status" value="1"/>
</dbReference>
<gene>
    <name evidence="6" type="ORF">L490_4626</name>
</gene>
<keyword evidence="7" id="KW-1185">Reference proteome</keyword>
<dbReference type="InterPro" id="IPR036390">
    <property type="entry name" value="WH_DNA-bd_sf"/>
</dbReference>
<dbReference type="PANTHER" id="PTHR30346:SF0">
    <property type="entry name" value="HCA OPERON TRANSCRIPTIONAL ACTIVATOR HCAR"/>
    <property type="match status" value="1"/>
</dbReference>
<dbReference type="Gene3D" id="1.10.10.10">
    <property type="entry name" value="Winged helix-like DNA-binding domain superfamily/Winged helix DNA-binding domain"/>
    <property type="match status" value="1"/>
</dbReference>
<dbReference type="Proteomes" id="UP000025756">
    <property type="component" value="Unassembled WGS sequence"/>
</dbReference>
<dbReference type="InterPro" id="IPR000847">
    <property type="entry name" value="LysR_HTH_N"/>
</dbReference>
<keyword evidence="3" id="KW-0238">DNA-binding</keyword>
<dbReference type="InterPro" id="IPR036388">
    <property type="entry name" value="WH-like_DNA-bd_sf"/>
</dbReference>
<sequence>MIRDEIFSTFADGSSSMLSRITLRQLEYCLAAGDYKSIAEAAACIHVSPSSISAAIAHIESELDAQVFVRHHAQGLSTTPLGEDLLKQMRGVLDQTAGLYGIVSDAQSSIRGPLRVGCFTTLAAMVTPELCQGFSRAHPQVQVTHVEDHHEGLIERLYKGQIDVAVTYDLDVQGTDITFEPLATLPPHVIVGETSALADRRVVDLKGLAEHPMVLLDLPRSREYFFGLFHAQQLEPLVAARSGSPDVVRSLVANGVGYSLVNVRPRMSHSLDGKRVVSLRLAGKHQPMRLGMAWIPVPRPRRVLEAFMQRCRTYISDEHVPGMVAPSHFMWRPQAEPASDDTA</sequence>
<evidence type="ECO:0000259" key="5">
    <source>
        <dbReference type="PROSITE" id="PS50931"/>
    </source>
</evidence>
<organism evidence="6 7">
    <name type="scientific">Bordetella bronchiseptica 00-P-2796</name>
    <dbReference type="NCBI Taxonomy" id="1331199"/>
    <lineage>
        <taxon>Bacteria</taxon>
        <taxon>Pseudomonadati</taxon>
        <taxon>Pseudomonadota</taxon>
        <taxon>Betaproteobacteria</taxon>
        <taxon>Burkholderiales</taxon>
        <taxon>Alcaligenaceae</taxon>
        <taxon>Bordetella</taxon>
    </lineage>
</organism>
<dbReference type="SUPFAM" id="SSF46785">
    <property type="entry name" value="Winged helix' DNA-binding domain"/>
    <property type="match status" value="1"/>
</dbReference>
<feature type="domain" description="HTH lysR-type" evidence="5">
    <location>
        <begin position="21"/>
        <end position="79"/>
    </location>
</feature>
<comment type="similarity">
    <text evidence="1">Belongs to the LysR transcriptional regulatory family.</text>
</comment>
<evidence type="ECO:0000313" key="6">
    <source>
        <dbReference type="EMBL" id="KCV38052.1"/>
    </source>
</evidence>